<organism evidence="2 3">
    <name type="scientific">Dyella thiooxydans</name>
    <dbReference type="NCBI Taxonomy" id="445710"/>
    <lineage>
        <taxon>Bacteria</taxon>
        <taxon>Pseudomonadati</taxon>
        <taxon>Pseudomonadota</taxon>
        <taxon>Gammaproteobacteria</taxon>
        <taxon>Lysobacterales</taxon>
        <taxon>Rhodanobacteraceae</taxon>
        <taxon>Dyella</taxon>
    </lineage>
</organism>
<name>A0A161IVW1_9GAMM</name>
<feature type="transmembrane region" description="Helical" evidence="1">
    <location>
        <begin position="144"/>
        <end position="164"/>
    </location>
</feature>
<keyword evidence="1" id="KW-0812">Transmembrane</keyword>
<evidence type="ECO:0000313" key="2">
    <source>
        <dbReference type="EMBL" id="AND70289.1"/>
    </source>
</evidence>
<dbReference type="Proteomes" id="UP000077255">
    <property type="component" value="Chromosome"/>
</dbReference>
<dbReference type="SUPFAM" id="SSF103481">
    <property type="entry name" value="Multidrug resistance efflux transporter EmrE"/>
    <property type="match status" value="1"/>
</dbReference>
<feature type="transmembrane region" description="Helical" evidence="1">
    <location>
        <begin position="33"/>
        <end position="51"/>
    </location>
</feature>
<feature type="transmembrane region" description="Helical" evidence="1">
    <location>
        <begin position="208"/>
        <end position="227"/>
    </location>
</feature>
<sequence>MPYLCLAIVCSVLVSVWLKLARRFALDVPQMVAWNYLAAGALVAVVLHPSLETLRQPAAPRYALLALAVLLPAIFLALGASVRHAGIVRSEVAQRLSLLLSLLAAFVLFGQVPTLRMLVGLALGLVALLAMVWRSGRAAGDHGAAAWLWPLVVFAGFGAIDILLKRVAAAGVPIAASLQAMFALALPVALAFALVARQRSGARFTARSLAGGLLLGAFNFANILFYLRAHVALAQNPAFVFAAMNLGVVALGTLVGVVAFRERLGRVNALGVLLAATAIALLTLS</sequence>
<dbReference type="AlphaFoldDB" id="A0A161IVW1"/>
<reference evidence="2 3" key="1">
    <citation type="submission" date="2016-02" db="EMBL/GenBank/DDBJ databases">
        <title>Complete genome sequencing and analysis of ATSB10, Dyella thiooxydans isolated from rhizosphere soil of sunflower (Helianthus annuus L.).</title>
        <authorList>
            <person name="Lee Y."/>
            <person name="Hwangbo K."/>
            <person name="Chung H."/>
            <person name="Yoo J."/>
            <person name="Kim K.Y."/>
            <person name="Sa T.M."/>
            <person name="Um Y."/>
            <person name="Madhaiyan M."/>
        </authorList>
    </citation>
    <scope>NUCLEOTIDE SEQUENCE [LARGE SCALE GENOMIC DNA]</scope>
    <source>
        <strain evidence="2 3">ATSB10</strain>
    </source>
</reference>
<protein>
    <recommendedName>
        <fullName evidence="4">EamA domain-containing protein</fullName>
    </recommendedName>
</protein>
<feature type="transmembrane region" description="Helical" evidence="1">
    <location>
        <begin position="63"/>
        <end position="82"/>
    </location>
</feature>
<dbReference type="InterPro" id="IPR037185">
    <property type="entry name" value="EmrE-like"/>
</dbReference>
<dbReference type="EMBL" id="CP014841">
    <property type="protein sequence ID" value="AND70289.1"/>
    <property type="molecule type" value="Genomic_DNA"/>
</dbReference>
<evidence type="ECO:0000256" key="1">
    <source>
        <dbReference type="SAM" id="Phobius"/>
    </source>
</evidence>
<dbReference type="OrthoDB" id="1524053at2"/>
<dbReference type="KEGG" id="dtx:ATSB10_28350"/>
<proteinExistence type="predicted"/>
<evidence type="ECO:0008006" key="4">
    <source>
        <dbReference type="Google" id="ProtNLM"/>
    </source>
</evidence>
<feature type="transmembrane region" description="Helical" evidence="1">
    <location>
        <begin position="102"/>
        <end position="132"/>
    </location>
</feature>
<evidence type="ECO:0000313" key="3">
    <source>
        <dbReference type="Proteomes" id="UP000077255"/>
    </source>
</evidence>
<dbReference type="PATRIC" id="fig|445710.3.peg.2831"/>
<keyword evidence="3" id="KW-1185">Reference proteome</keyword>
<dbReference type="RefSeq" id="WP_063673344.1">
    <property type="nucleotide sequence ID" value="NZ_CP014841.1"/>
</dbReference>
<accession>A0A161IVW1</accession>
<keyword evidence="1" id="KW-1133">Transmembrane helix</keyword>
<dbReference type="STRING" id="445710.ATSB10_28350"/>
<feature type="transmembrane region" description="Helical" evidence="1">
    <location>
        <begin position="239"/>
        <end position="260"/>
    </location>
</feature>
<gene>
    <name evidence="2" type="ORF">ATSB10_28350</name>
</gene>
<keyword evidence="1" id="KW-0472">Membrane</keyword>
<feature type="transmembrane region" description="Helical" evidence="1">
    <location>
        <begin position="170"/>
        <end position="196"/>
    </location>
</feature>
<feature type="transmembrane region" description="Helical" evidence="1">
    <location>
        <begin position="267"/>
        <end position="284"/>
    </location>
</feature>